<keyword evidence="3" id="KW-1185">Reference proteome</keyword>
<accession>A0AA88JEN4</accession>
<proteinExistence type="predicted"/>
<organism evidence="2 3">
    <name type="scientific">Ficus carica</name>
    <name type="common">Common fig</name>
    <dbReference type="NCBI Taxonomy" id="3494"/>
    <lineage>
        <taxon>Eukaryota</taxon>
        <taxon>Viridiplantae</taxon>
        <taxon>Streptophyta</taxon>
        <taxon>Embryophyta</taxon>
        <taxon>Tracheophyta</taxon>
        <taxon>Spermatophyta</taxon>
        <taxon>Magnoliopsida</taxon>
        <taxon>eudicotyledons</taxon>
        <taxon>Gunneridae</taxon>
        <taxon>Pentapetalae</taxon>
        <taxon>rosids</taxon>
        <taxon>fabids</taxon>
        <taxon>Rosales</taxon>
        <taxon>Moraceae</taxon>
        <taxon>Ficeae</taxon>
        <taxon>Ficus</taxon>
    </lineage>
</organism>
<protein>
    <submittedName>
        <fullName evidence="2">Uncharacterized protein</fullName>
    </submittedName>
</protein>
<evidence type="ECO:0000256" key="1">
    <source>
        <dbReference type="SAM" id="MobiDB-lite"/>
    </source>
</evidence>
<gene>
    <name evidence="2" type="ORF">TIFTF001_039058</name>
</gene>
<name>A0AA88JEN4_FICCA</name>
<dbReference type="Proteomes" id="UP001187192">
    <property type="component" value="Unassembled WGS sequence"/>
</dbReference>
<sequence>MHDRGSRRLVTMRATFTMVRGSSRWQIWVHGAWFTEIHDGLSRKSKIPNPPHTAAANSEPVGPPLIVAKESKLAA</sequence>
<evidence type="ECO:0000313" key="2">
    <source>
        <dbReference type="EMBL" id="GMN70012.1"/>
    </source>
</evidence>
<comment type="caution">
    <text evidence="2">The sequence shown here is derived from an EMBL/GenBank/DDBJ whole genome shotgun (WGS) entry which is preliminary data.</text>
</comment>
<dbReference type="EMBL" id="BTGU01000999">
    <property type="protein sequence ID" value="GMN70012.1"/>
    <property type="molecule type" value="Genomic_DNA"/>
</dbReference>
<feature type="region of interest" description="Disordered" evidence="1">
    <location>
        <begin position="44"/>
        <end position="65"/>
    </location>
</feature>
<evidence type="ECO:0000313" key="3">
    <source>
        <dbReference type="Proteomes" id="UP001187192"/>
    </source>
</evidence>
<reference evidence="2" key="1">
    <citation type="submission" date="2023-07" db="EMBL/GenBank/DDBJ databases">
        <title>draft genome sequence of fig (Ficus carica).</title>
        <authorList>
            <person name="Takahashi T."/>
            <person name="Nishimura K."/>
        </authorList>
    </citation>
    <scope>NUCLEOTIDE SEQUENCE</scope>
</reference>
<dbReference type="AlphaFoldDB" id="A0AA88JEN4"/>